<gene>
    <name evidence="5" type="ORF">SAMN05421780_103214</name>
</gene>
<keyword evidence="1" id="KW-0479">Metal-binding</keyword>
<dbReference type="GO" id="GO:0009245">
    <property type="term" value="P:lipid A biosynthetic process"/>
    <property type="evidence" value="ECO:0007669"/>
    <property type="project" value="TreeGrafter"/>
</dbReference>
<dbReference type="GO" id="GO:0016020">
    <property type="term" value="C:membrane"/>
    <property type="evidence" value="ECO:0007669"/>
    <property type="project" value="GOC"/>
</dbReference>
<dbReference type="InterPro" id="IPR051158">
    <property type="entry name" value="Metallophosphoesterase_sf"/>
</dbReference>
<keyword evidence="2" id="KW-0378">Hydrolase</keyword>
<dbReference type="PANTHER" id="PTHR31302:SF31">
    <property type="entry name" value="PHOSPHODIESTERASE YAEI"/>
    <property type="match status" value="1"/>
</dbReference>
<dbReference type="OrthoDB" id="9780884at2"/>
<dbReference type="GO" id="GO:0008758">
    <property type="term" value="F:UDP-2,3-diacylglucosamine hydrolase activity"/>
    <property type="evidence" value="ECO:0007669"/>
    <property type="project" value="TreeGrafter"/>
</dbReference>
<dbReference type="AlphaFoldDB" id="A0A1I1H4F6"/>
<accession>A0A1I1H4F6</accession>
<keyword evidence="3" id="KW-1133">Transmembrane helix</keyword>
<sequence>MNRIVILLLVVASVIFLDWYAYQTIKVAVQNWTGVGRLVVQRGYWVLSALLIVFLALITLTRVGVLGQASEITRNIVATAFFGILLTKIFLVLFSAISDVWRVTQYAFEMVQGWISTPTKAATDVAEATPAATDNTITRSEFLAKTGAVVSAMPLVTMGYGILSGAHDYRVHRQKIYLPNLPKEFHGLRVGQLSDIHSGSFFNKTAVKGGVEMLLNEKPDVIFFTGDLVNNYAKEVEDYIRIFDKVKAPLGVYSVLGNHDYSDYVAWDSAEAKRRNLQDLMHAHKLMGWHLLNDEHIFLEQNKEKLAVIGIQNWGAKGNFPKYGNLHKAHAGTEEAPVKLLLSHDPSHWDAQVRKEFKDIDLMMAGHTHGMQFGIETEFFKWSPVQYMYKQWAGLYTEGNQHLYVNRGFGYLGFPGRIGILPEITVFELCKA</sequence>
<feature type="transmembrane region" description="Helical" evidence="3">
    <location>
        <begin position="43"/>
        <end position="65"/>
    </location>
</feature>
<dbReference type="Proteomes" id="UP000199514">
    <property type="component" value="Unassembled WGS sequence"/>
</dbReference>
<feature type="transmembrane region" description="Helical" evidence="3">
    <location>
        <begin position="142"/>
        <end position="163"/>
    </location>
</feature>
<dbReference type="RefSeq" id="WP_091510137.1">
    <property type="nucleotide sequence ID" value="NZ_FOLE01000003.1"/>
</dbReference>
<dbReference type="Gene3D" id="3.60.21.10">
    <property type="match status" value="1"/>
</dbReference>
<dbReference type="GO" id="GO:0046872">
    <property type="term" value="F:metal ion binding"/>
    <property type="evidence" value="ECO:0007669"/>
    <property type="project" value="UniProtKB-KW"/>
</dbReference>
<proteinExistence type="predicted"/>
<keyword evidence="3" id="KW-0472">Membrane</keyword>
<reference evidence="5 6" key="1">
    <citation type="submission" date="2016-10" db="EMBL/GenBank/DDBJ databases">
        <authorList>
            <person name="de Groot N.N."/>
        </authorList>
    </citation>
    <scope>NUCLEOTIDE SEQUENCE [LARGE SCALE GENOMIC DNA]</scope>
    <source>
        <strain evidence="5 6">DSM 6793</strain>
    </source>
</reference>
<dbReference type="InterPro" id="IPR029052">
    <property type="entry name" value="Metallo-depent_PP-like"/>
</dbReference>
<feature type="transmembrane region" description="Helical" evidence="3">
    <location>
        <begin position="77"/>
        <end position="97"/>
    </location>
</feature>
<dbReference type="CDD" id="cd07385">
    <property type="entry name" value="MPP_YkuE_C"/>
    <property type="match status" value="1"/>
</dbReference>
<organism evidence="5 6">
    <name type="scientific">Flexibacter flexilis DSM 6793</name>
    <dbReference type="NCBI Taxonomy" id="927664"/>
    <lineage>
        <taxon>Bacteria</taxon>
        <taxon>Pseudomonadati</taxon>
        <taxon>Bacteroidota</taxon>
        <taxon>Cytophagia</taxon>
        <taxon>Cytophagales</taxon>
        <taxon>Flexibacteraceae</taxon>
        <taxon>Flexibacter</taxon>
    </lineage>
</organism>
<protein>
    <recommendedName>
        <fullName evidence="4">Calcineurin-like phosphoesterase domain-containing protein</fullName>
    </recommendedName>
</protein>
<evidence type="ECO:0000313" key="6">
    <source>
        <dbReference type="Proteomes" id="UP000199514"/>
    </source>
</evidence>
<evidence type="ECO:0000259" key="4">
    <source>
        <dbReference type="Pfam" id="PF00149"/>
    </source>
</evidence>
<dbReference type="InterPro" id="IPR004843">
    <property type="entry name" value="Calcineurin-like_PHP"/>
</dbReference>
<dbReference type="Pfam" id="PF00149">
    <property type="entry name" value="Metallophos"/>
    <property type="match status" value="1"/>
</dbReference>
<dbReference type="EMBL" id="FOLE01000003">
    <property type="protein sequence ID" value="SFC19049.1"/>
    <property type="molecule type" value="Genomic_DNA"/>
</dbReference>
<evidence type="ECO:0000256" key="3">
    <source>
        <dbReference type="SAM" id="Phobius"/>
    </source>
</evidence>
<dbReference type="SUPFAM" id="SSF56300">
    <property type="entry name" value="Metallo-dependent phosphatases"/>
    <property type="match status" value="1"/>
</dbReference>
<evidence type="ECO:0000313" key="5">
    <source>
        <dbReference type="EMBL" id="SFC19049.1"/>
    </source>
</evidence>
<keyword evidence="6" id="KW-1185">Reference proteome</keyword>
<evidence type="ECO:0000256" key="1">
    <source>
        <dbReference type="ARBA" id="ARBA00022723"/>
    </source>
</evidence>
<dbReference type="PANTHER" id="PTHR31302">
    <property type="entry name" value="TRANSMEMBRANE PROTEIN WITH METALLOPHOSPHOESTERASE DOMAIN-RELATED"/>
    <property type="match status" value="1"/>
</dbReference>
<feature type="domain" description="Calcineurin-like phosphoesterase" evidence="4">
    <location>
        <begin position="188"/>
        <end position="370"/>
    </location>
</feature>
<name>A0A1I1H4F6_9BACT</name>
<keyword evidence="3" id="KW-0812">Transmembrane</keyword>
<evidence type="ECO:0000256" key="2">
    <source>
        <dbReference type="ARBA" id="ARBA00022801"/>
    </source>
</evidence>